<reference evidence="10" key="1">
    <citation type="journal article" date="2017" name="Genome Biol.">
        <title>Comparative genomics reveals high biological diversity and specific adaptations in the industrially and medically important fungal genus Aspergillus.</title>
        <authorList>
            <person name="de Vries R.P."/>
            <person name="Riley R."/>
            <person name="Wiebenga A."/>
            <person name="Aguilar-Osorio G."/>
            <person name="Amillis S."/>
            <person name="Uchima C.A."/>
            <person name="Anderluh G."/>
            <person name="Asadollahi M."/>
            <person name="Askin M."/>
            <person name="Barry K."/>
            <person name="Battaglia E."/>
            <person name="Bayram O."/>
            <person name="Benocci T."/>
            <person name="Braus-Stromeyer S.A."/>
            <person name="Caldana C."/>
            <person name="Canovas D."/>
            <person name="Cerqueira G.C."/>
            <person name="Chen F."/>
            <person name="Chen W."/>
            <person name="Choi C."/>
            <person name="Clum A."/>
            <person name="Dos Santos R.A."/>
            <person name="Damasio A.R."/>
            <person name="Diallinas G."/>
            <person name="Emri T."/>
            <person name="Fekete E."/>
            <person name="Flipphi M."/>
            <person name="Freyberg S."/>
            <person name="Gallo A."/>
            <person name="Gournas C."/>
            <person name="Habgood R."/>
            <person name="Hainaut M."/>
            <person name="Harispe M.L."/>
            <person name="Henrissat B."/>
            <person name="Hilden K.S."/>
            <person name="Hope R."/>
            <person name="Hossain A."/>
            <person name="Karabika E."/>
            <person name="Karaffa L."/>
            <person name="Karanyi Z."/>
            <person name="Krasevec N."/>
            <person name="Kuo A."/>
            <person name="Kusch H."/>
            <person name="LaButti K."/>
            <person name="Lagendijk E.L."/>
            <person name="Lapidus A."/>
            <person name="Levasseur A."/>
            <person name="Lindquist E."/>
            <person name="Lipzen A."/>
            <person name="Logrieco A.F."/>
            <person name="MacCabe A."/>
            <person name="Maekelae M.R."/>
            <person name="Malavazi I."/>
            <person name="Melin P."/>
            <person name="Meyer V."/>
            <person name="Mielnichuk N."/>
            <person name="Miskei M."/>
            <person name="Molnar A.P."/>
            <person name="Mule G."/>
            <person name="Ngan C.Y."/>
            <person name="Orejas M."/>
            <person name="Orosz E."/>
            <person name="Ouedraogo J.P."/>
            <person name="Overkamp K.M."/>
            <person name="Park H.-S."/>
            <person name="Perrone G."/>
            <person name="Piumi F."/>
            <person name="Punt P.J."/>
            <person name="Ram A.F."/>
            <person name="Ramon A."/>
            <person name="Rauscher S."/>
            <person name="Record E."/>
            <person name="Riano-Pachon D.M."/>
            <person name="Robert V."/>
            <person name="Roehrig J."/>
            <person name="Ruller R."/>
            <person name="Salamov A."/>
            <person name="Salih N.S."/>
            <person name="Samson R.A."/>
            <person name="Sandor E."/>
            <person name="Sanguinetti M."/>
            <person name="Schuetze T."/>
            <person name="Sepcic K."/>
            <person name="Shelest E."/>
            <person name="Sherlock G."/>
            <person name="Sophianopoulou V."/>
            <person name="Squina F.M."/>
            <person name="Sun H."/>
            <person name="Susca A."/>
            <person name="Todd R.B."/>
            <person name="Tsang A."/>
            <person name="Unkles S.E."/>
            <person name="van de Wiele N."/>
            <person name="van Rossen-Uffink D."/>
            <person name="Oliveira J.V."/>
            <person name="Vesth T.C."/>
            <person name="Visser J."/>
            <person name="Yu J.-H."/>
            <person name="Zhou M."/>
            <person name="Andersen M.R."/>
            <person name="Archer D.B."/>
            <person name="Baker S.E."/>
            <person name="Benoit I."/>
            <person name="Brakhage A.A."/>
            <person name="Braus G.H."/>
            <person name="Fischer R."/>
            <person name="Frisvad J.C."/>
            <person name="Goldman G.H."/>
            <person name="Houbraken J."/>
            <person name="Oakley B."/>
            <person name="Pocsi I."/>
            <person name="Scazzocchio C."/>
            <person name="Seiboth B."/>
            <person name="vanKuyk P.A."/>
            <person name="Wortman J."/>
            <person name="Dyer P.S."/>
            <person name="Grigoriev I.V."/>
        </authorList>
    </citation>
    <scope>NUCLEOTIDE SEQUENCE [LARGE SCALE GENOMIC DNA]</scope>
    <source>
        <strain evidence="10">CBS 593.65</strain>
    </source>
</reference>
<proteinExistence type="inferred from homology"/>
<evidence type="ECO:0000256" key="3">
    <source>
        <dbReference type="ARBA" id="ARBA00022692"/>
    </source>
</evidence>
<dbReference type="FunFam" id="1.20.1250.20:FF:000064">
    <property type="entry name" value="MFS allantoate transporter"/>
    <property type="match status" value="1"/>
</dbReference>
<dbReference type="RefSeq" id="XP_040698466.1">
    <property type="nucleotide sequence ID" value="XM_040843984.1"/>
</dbReference>
<feature type="transmembrane region" description="Helical" evidence="7">
    <location>
        <begin position="204"/>
        <end position="224"/>
    </location>
</feature>
<evidence type="ECO:0000256" key="5">
    <source>
        <dbReference type="ARBA" id="ARBA00023136"/>
    </source>
</evidence>
<evidence type="ECO:0000256" key="6">
    <source>
        <dbReference type="ARBA" id="ARBA00037968"/>
    </source>
</evidence>
<dbReference type="SUPFAM" id="SSF103473">
    <property type="entry name" value="MFS general substrate transporter"/>
    <property type="match status" value="1"/>
</dbReference>
<dbReference type="AlphaFoldDB" id="A0A1L9T5D3"/>
<dbReference type="EMBL" id="KV878594">
    <property type="protein sequence ID" value="OJJ54660.1"/>
    <property type="molecule type" value="Genomic_DNA"/>
</dbReference>
<dbReference type="Pfam" id="PF07690">
    <property type="entry name" value="MFS_1"/>
    <property type="match status" value="1"/>
</dbReference>
<feature type="domain" description="Major facilitator superfamily (MFS) profile" evidence="8">
    <location>
        <begin position="45"/>
        <end position="453"/>
    </location>
</feature>
<keyword evidence="10" id="KW-1185">Reference proteome</keyword>
<keyword evidence="3 7" id="KW-0812">Transmembrane</keyword>
<comment type="similarity">
    <text evidence="6">Belongs to the major facilitator superfamily. Allantoate permease family.</text>
</comment>
<dbReference type="VEuPathDB" id="FungiDB:ASPSYDRAFT_210286"/>
<feature type="transmembrane region" description="Helical" evidence="7">
    <location>
        <begin position="111"/>
        <end position="133"/>
    </location>
</feature>
<feature type="transmembrane region" description="Helical" evidence="7">
    <location>
        <begin position="362"/>
        <end position="385"/>
    </location>
</feature>
<keyword evidence="5 7" id="KW-0472">Membrane</keyword>
<feature type="transmembrane region" description="Helical" evidence="7">
    <location>
        <begin position="397"/>
        <end position="419"/>
    </location>
</feature>
<feature type="transmembrane region" description="Helical" evidence="7">
    <location>
        <begin position="334"/>
        <end position="356"/>
    </location>
</feature>
<feature type="transmembrane region" description="Helical" evidence="7">
    <location>
        <begin position="171"/>
        <end position="192"/>
    </location>
</feature>
<dbReference type="GO" id="GO:0022857">
    <property type="term" value="F:transmembrane transporter activity"/>
    <property type="evidence" value="ECO:0007669"/>
    <property type="project" value="InterPro"/>
</dbReference>
<dbReference type="STRING" id="1036612.A0A1L9T5D3"/>
<feature type="transmembrane region" description="Helical" evidence="7">
    <location>
        <begin position="425"/>
        <end position="449"/>
    </location>
</feature>
<dbReference type="InterPro" id="IPR020846">
    <property type="entry name" value="MFS_dom"/>
</dbReference>
<evidence type="ECO:0000313" key="9">
    <source>
        <dbReference type="EMBL" id="OJJ54660.1"/>
    </source>
</evidence>
<gene>
    <name evidence="9" type="ORF">ASPSYDRAFT_210286</name>
</gene>
<dbReference type="Gene3D" id="1.20.1250.20">
    <property type="entry name" value="MFS general substrate transporter like domains"/>
    <property type="match status" value="1"/>
</dbReference>
<evidence type="ECO:0000313" key="10">
    <source>
        <dbReference type="Proteomes" id="UP000184356"/>
    </source>
</evidence>
<feature type="transmembrane region" description="Helical" evidence="7">
    <location>
        <begin position="308"/>
        <end position="327"/>
    </location>
</feature>
<dbReference type="PANTHER" id="PTHR43791">
    <property type="entry name" value="PERMEASE-RELATED"/>
    <property type="match status" value="1"/>
</dbReference>
<evidence type="ECO:0000256" key="1">
    <source>
        <dbReference type="ARBA" id="ARBA00004141"/>
    </source>
</evidence>
<evidence type="ECO:0000256" key="4">
    <source>
        <dbReference type="ARBA" id="ARBA00022989"/>
    </source>
</evidence>
<dbReference type="GO" id="GO:0016020">
    <property type="term" value="C:membrane"/>
    <property type="evidence" value="ECO:0007669"/>
    <property type="project" value="UniProtKB-SubCell"/>
</dbReference>
<feature type="transmembrane region" description="Helical" evidence="7">
    <location>
        <begin position="139"/>
        <end position="159"/>
    </location>
</feature>
<evidence type="ECO:0000256" key="7">
    <source>
        <dbReference type="SAM" id="Phobius"/>
    </source>
</evidence>
<sequence>MAPSIKEGIHLEESVGFEPGKETNNVTAIDTEAERKVVRKLDRVILPLMAIVYFFQYLDKQSINYAAVFGLREDLHLSGTEFSWAVSLFYFGQLVAQYPAAYLMSRVRITYFVGVAIVLWGASEMCLAAPQGFSSIGAIRFLLGFFEGAVSPSFVIITSNWYCRREHPVRVATWVSMFGVSQIVGALMMYGVGGATMTLQTWRVMFLLCGGLTVLAGAVFLWLMPRDTTTAWFLNEQERKIATDRLTRDRATRDQTTFDWNQAKDAVTDPRTLIYALMALLITMPTAIVKFSSVVIEGFGFSKFQTMLVGLPGGAVAFALVWIGALIPTKWPNARCFGGIFLCSVPLVGSLLLLTLPASNSWGIVVSTWLAACTAPPLGIAVGLMASNVRGNTKKSVVGAIFFVLYCVGCISSPQLWQAEDAPRYIKGCITSIASWGLLIVVLLVFFVSARFSNRKRDRGVYGGSEEPTITADSDLTEKQDRGFRYTH</sequence>
<organism evidence="9 10">
    <name type="scientific">Aspergillus sydowii CBS 593.65</name>
    <dbReference type="NCBI Taxonomy" id="1036612"/>
    <lineage>
        <taxon>Eukaryota</taxon>
        <taxon>Fungi</taxon>
        <taxon>Dikarya</taxon>
        <taxon>Ascomycota</taxon>
        <taxon>Pezizomycotina</taxon>
        <taxon>Eurotiomycetes</taxon>
        <taxon>Eurotiomycetidae</taxon>
        <taxon>Eurotiales</taxon>
        <taxon>Aspergillaceae</taxon>
        <taxon>Aspergillus</taxon>
        <taxon>Aspergillus subgen. Nidulantes</taxon>
    </lineage>
</organism>
<feature type="transmembrane region" description="Helical" evidence="7">
    <location>
        <begin position="273"/>
        <end position="296"/>
    </location>
</feature>
<dbReference type="PROSITE" id="PS50850">
    <property type="entry name" value="MFS"/>
    <property type="match status" value="1"/>
</dbReference>
<protein>
    <recommendedName>
        <fullName evidence="8">Major facilitator superfamily (MFS) profile domain-containing protein</fullName>
    </recommendedName>
</protein>
<comment type="subcellular location">
    <subcellularLocation>
        <location evidence="1">Membrane</location>
        <topology evidence="1">Multi-pass membrane protein</topology>
    </subcellularLocation>
</comment>
<dbReference type="PANTHER" id="PTHR43791:SF103">
    <property type="entry name" value="MAJOR FACILITATOR SUPERFAMILY (MFS) PROFILE DOMAIN-CONTAINING PROTEIN-RELATED"/>
    <property type="match status" value="1"/>
</dbReference>
<keyword evidence="2" id="KW-0813">Transport</keyword>
<dbReference type="Proteomes" id="UP000184356">
    <property type="component" value="Unassembled WGS sequence"/>
</dbReference>
<dbReference type="GeneID" id="63760057"/>
<evidence type="ECO:0000259" key="8">
    <source>
        <dbReference type="PROSITE" id="PS50850"/>
    </source>
</evidence>
<name>A0A1L9T5D3_9EURO</name>
<accession>A0A1L9T5D3</accession>
<evidence type="ECO:0000256" key="2">
    <source>
        <dbReference type="ARBA" id="ARBA00022448"/>
    </source>
</evidence>
<dbReference type="InterPro" id="IPR036259">
    <property type="entry name" value="MFS_trans_sf"/>
</dbReference>
<dbReference type="OrthoDB" id="6730379at2759"/>
<keyword evidence="4 7" id="KW-1133">Transmembrane helix</keyword>
<dbReference type="InterPro" id="IPR011701">
    <property type="entry name" value="MFS"/>
</dbReference>